<keyword evidence="1" id="KW-1003">Cell membrane</keyword>
<keyword evidence="4 6" id="KW-0472">Membrane</keyword>
<evidence type="ECO:0000256" key="2">
    <source>
        <dbReference type="ARBA" id="ARBA00022692"/>
    </source>
</evidence>
<feature type="compositionally biased region" description="Basic and acidic residues" evidence="5">
    <location>
        <begin position="1"/>
        <end position="23"/>
    </location>
</feature>
<evidence type="ECO:0000256" key="3">
    <source>
        <dbReference type="ARBA" id="ARBA00022989"/>
    </source>
</evidence>
<dbReference type="RefSeq" id="WP_378486770.1">
    <property type="nucleotide sequence ID" value="NZ_JBHUFB010000013.1"/>
</dbReference>
<evidence type="ECO:0000256" key="1">
    <source>
        <dbReference type="ARBA" id="ARBA00022475"/>
    </source>
</evidence>
<evidence type="ECO:0000313" key="9">
    <source>
        <dbReference type="Proteomes" id="UP001597286"/>
    </source>
</evidence>
<evidence type="ECO:0000256" key="5">
    <source>
        <dbReference type="SAM" id="MobiDB-lite"/>
    </source>
</evidence>
<keyword evidence="3 6" id="KW-1133">Transmembrane helix</keyword>
<reference evidence="9" key="1">
    <citation type="journal article" date="2019" name="Int. J. Syst. Evol. Microbiol.">
        <title>The Global Catalogue of Microorganisms (GCM) 10K type strain sequencing project: providing services to taxonomists for standard genome sequencing and annotation.</title>
        <authorList>
            <consortium name="The Broad Institute Genomics Platform"/>
            <consortium name="The Broad Institute Genome Sequencing Center for Infectious Disease"/>
            <person name="Wu L."/>
            <person name="Ma J."/>
        </authorList>
    </citation>
    <scope>NUCLEOTIDE SEQUENCE [LARGE SCALE GENOMIC DNA]</scope>
    <source>
        <strain evidence="9">DT72</strain>
    </source>
</reference>
<comment type="caution">
    <text evidence="8">The sequence shown here is derived from an EMBL/GenBank/DDBJ whole genome shotgun (WGS) entry which is preliminary data.</text>
</comment>
<keyword evidence="2 6" id="KW-0812">Transmembrane</keyword>
<protein>
    <submittedName>
        <fullName evidence="8">Lipopolysaccharide assembly protein LapA domain-containing protein</fullName>
    </submittedName>
</protein>
<evidence type="ECO:0000313" key="8">
    <source>
        <dbReference type="EMBL" id="MFD1814297.1"/>
    </source>
</evidence>
<dbReference type="InterPro" id="IPR010445">
    <property type="entry name" value="LapA_dom"/>
</dbReference>
<evidence type="ECO:0000256" key="4">
    <source>
        <dbReference type="ARBA" id="ARBA00023136"/>
    </source>
</evidence>
<dbReference type="Proteomes" id="UP001597286">
    <property type="component" value="Unassembled WGS sequence"/>
</dbReference>
<feature type="transmembrane region" description="Helical" evidence="6">
    <location>
        <begin position="108"/>
        <end position="131"/>
    </location>
</feature>
<organism evidence="8 9">
    <name type="scientific">Rhodococcus gannanensis</name>
    <dbReference type="NCBI Taxonomy" id="1960308"/>
    <lineage>
        <taxon>Bacteria</taxon>
        <taxon>Bacillati</taxon>
        <taxon>Actinomycetota</taxon>
        <taxon>Actinomycetes</taxon>
        <taxon>Mycobacteriales</taxon>
        <taxon>Nocardiaceae</taxon>
        <taxon>Rhodococcus</taxon>
    </lineage>
</organism>
<evidence type="ECO:0000256" key="6">
    <source>
        <dbReference type="SAM" id="Phobius"/>
    </source>
</evidence>
<gene>
    <name evidence="8" type="ORF">ACFSJG_18930</name>
</gene>
<keyword evidence="9" id="KW-1185">Reference proteome</keyword>
<sequence>MPTPDGPDRDAGDVEPPVPRDAEPPVPPNPVSTTEDDAEPPVPPNPVSIPEHDALRRHTTLGHTKAAATWTGLVIGAVVLVVLLVFILQNLDSVTLNLFWWEFSVPLGIGLLLAAIAGALIMALAGGVRILQIRRLARRAAKHRD</sequence>
<feature type="region of interest" description="Disordered" evidence="5">
    <location>
        <begin position="1"/>
        <end position="51"/>
    </location>
</feature>
<feature type="transmembrane region" description="Helical" evidence="6">
    <location>
        <begin position="66"/>
        <end position="88"/>
    </location>
</feature>
<accession>A0ABW4P716</accession>
<dbReference type="EMBL" id="JBHUFB010000013">
    <property type="protein sequence ID" value="MFD1814297.1"/>
    <property type="molecule type" value="Genomic_DNA"/>
</dbReference>
<proteinExistence type="predicted"/>
<feature type="domain" description="Lipopolysaccharide assembly protein A" evidence="7">
    <location>
        <begin position="89"/>
        <end position="142"/>
    </location>
</feature>
<evidence type="ECO:0000259" key="7">
    <source>
        <dbReference type="Pfam" id="PF06305"/>
    </source>
</evidence>
<dbReference type="Pfam" id="PF06305">
    <property type="entry name" value="LapA_dom"/>
    <property type="match status" value="1"/>
</dbReference>
<name>A0ABW4P716_9NOCA</name>